<dbReference type="Proteomes" id="UP000604481">
    <property type="component" value="Unassembled WGS sequence"/>
</dbReference>
<dbReference type="EMBL" id="JADFUA010000008">
    <property type="protein sequence ID" value="MBE9610263.1"/>
    <property type="molecule type" value="Genomic_DNA"/>
</dbReference>
<dbReference type="AlphaFoldDB" id="A0A8J7FJA9"/>
<reference evidence="1 2" key="1">
    <citation type="submission" date="2020-10" db="EMBL/GenBank/DDBJ databases">
        <title>The genome sequence of Chitinilyticum litopenaei 4Y14.</title>
        <authorList>
            <person name="Liu Y."/>
        </authorList>
    </citation>
    <scope>NUCLEOTIDE SEQUENCE [LARGE SCALE GENOMIC DNA]</scope>
    <source>
        <strain evidence="1 2">4Y14</strain>
    </source>
</reference>
<comment type="caution">
    <text evidence="1">The sequence shown here is derived from an EMBL/GenBank/DDBJ whole genome shotgun (WGS) entry which is preliminary data.</text>
</comment>
<evidence type="ECO:0000313" key="1">
    <source>
        <dbReference type="EMBL" id="MBE9610263.1"/>
    </source>
</evidence>
<evidence type="ECO:0000313" key="2">
    <source>
        <dbReference type="Proteomes" id="UP000604481"/>
    </source>
</evidence>
<accession>A0A8J7FJA9</accession>
<protein>
    <submittedName>
        <fullName evidence="1">DUF1631 family protein</fullName>
    </submittedName>
</protein>
<dbReference type="Pfam" id="PF07793">
    <property type="entry name" value="DUF1631"/>
    <property type="match status" value="1"/>
</dbReference>
<organism evidence="1 2">
    <name type="scientific">Chitinilyticum piscinae</name>
    <dbReference type="NCBI Taxonomy" id="2866724"/>
    <lineage>
        <taxon>Bacteria</taxon>
        <taxon>Pseudomonadati</taxon>
        <taxon>Pseudomonadota</taxon>
        <taxon>Betaproteobacteria</taxon>
        <taxon>Neisseriales</taxon>
        <taxon>Chitinibacteraceae</taxon>
        <taxon>Chitinilyticum</taxon>
    </lineage>
</organism>
<sequence>MDRNELLTATRTTFLRAFNAATAGLTNKAAENLFNRASLASNLVEQRELLDIRAALMANEAAVREAIASSMERLLNRSYQTAYSTFRPSFSEAFTQQTLSLVDVSVFDGELHIDDITTRMRNSAEEQLRDLNIRMAVLFDQDNINERENPFRPYLLTRSLSLAIEQIGLTPPQQDVLTSVLATELMPQVATIYEALNRLLAERGIAAQLQLRVRQLPGRMPAAPGGFAEPSAGEAEQAAAYDHTLPELGGDSPLPLPAVEGQRFNRFLTLVRASASGQPQQALSAAPSGHPVAGYATDAGSAGLLGGWLGSVQGIGQAVRQFFSGQMLGERVGMPASASLTSSIEQLQQRTQLAVSAPLNESGEVRNLILEMRPQLTEATSDLNEQMIIDIVGMLFEFILRDTQVPAEIRAQLGRLQLLVLKSALQNPALFSQKHHPARLLVNRIGSIAQGLQQLDPGAERVTAEIRRIIEALLSGEEDDLTLFARMLDELDAFIARELRAADERVELAAKAMESAESRTLRYARISAQTADALADFTLDAQLRDFLVTTWPYAIERAERADAVQALRFRMLVPEVLWSIAPKTERIQRQALLALIPTLLGTLSEGLQFTPWSATQRQTFQGWLVDAHRHALRISSSTAQVPTIEALRAHFTDFIGQSAAEVDSSNLVRLDEVNPALLQEAMHEINAEFSKIDLPLGQDEAEPEGDATLAEAESAALLARLQAGLRIEINLTGSMVPATLCWLNAGESQLLLKLADRDEPSMLAAAAFRRLHRSGRLRLLETEPLFERALAALVATADTLDQD</sequence>
<name>A0A8J7FJA9_9NEIS</name>
<keyword evidence="2" id="KW-1185">Reference proteome</keyword>
<dbReference type="InterPro" id="IPR012434">
    <property type="entry name" value="DUF1631"/>
</dbReference>
<dbReference type="RefSeq" id="WP_194116792.1">
    <property type="nucleotide sequence ID" value="NZ_JADFUA010000008.1"/>
</dbReference>
<proteinExistence type="predicted"/>
<gene>
    <name evidence="1" type="ORF">INR99_13010</name>
</gene>